<dbReference type="KEGG" id="dax:FDQ92_10070"/>
<reference evidence="3 4" key="2">
    <citation type="submission" date="2019-05" db="EMBL/GenBank/DDBJ databases">
        <authorList>
            <person name="Suflita J.M."/>
            <person name="Marks C.R."/>
        </authorList>
    </citation>
    <scope>NUCLEOTIDE SEQUENCE [LARGE SCALE GENOMIC DNA]</scope>
    <source>
        <strain evidence="3 4">ALDC</strain>
    </source>
</reference>
<keyword evidence="1" id="KW-1133">Transmembrane helix</keyword>
<feature type="chain" id="PRO_5020319012" evidence="2">
    <location>
        <begin position="29"/>
        <end position="163"/>
    </location>
</feature>
<organism evidence="3 4">
    <name type="scientific">Desulfoglaeba alkanexedens ALDC</name>
    <dbReference type="NCBI Taxonomy" id="980445"/>
    <lineage>
        <taxon>Bacteria</taxon>
        <taxon>Pseudomonadati</taxon>
        <taxon>Thermodesulfobacteriota</taxon>
        <taxon>Syntrophobacteria</taxon>
        <taxon>Syntrophobacterales</taxon>
        <taxon>Syntrophobacteraceae</taxon>
        <taxon>Desulfoglaeba</taxon>
    </lineage>
</organism>
<accession>A0A4P8L3L9</accession>
<dbReference type="AlphaFoldDB" id="A0A4P8L3L9"/>
<feature type="signal peptide" evidence="2">
    <location>
        <begin position="1"/>
        <end position="28"/>
    </location>
</feature>
<gene>
    <name evidence="3" type="ORF">FDQ92_10070</name>
</gene>
<feature type="transmembrane region" description="Helical" evidence="1">
    <location>
        <begin position="43"/>
        <end position="60"/>
    </location>
</feature>
<keyword evidence="4" id="KW-1185">Reference proteome</keyword>
<evidence type="ECO:0000256" key="2">
    <source>
        <dbReference type="SAM" id="SignalP"/>
    </source>
</evidence>
<evidence type="ECO:0000256" key="1">
    <source>
        <dbReference type="SAM" id="Phobius"/>
    </source>
</evidence>
<name>A0A4P8L3L9_9BACT</name>
<evidence type="ECO:0000313" key="3">
    <source>
        <dbReference type="EMBL" id="QCQ22478.1"/>
    </source>
</evidence>
<dbReference type="OrthoDB" id="5430998at2"/>
<dbReference type="RefSeq" id="WP_137424674.1">
    <property type="nucleotide sequence ID" value="NZ_CP040098.1"/>
</dbReference>
<sequence length="163" mass="18460">MMRCRIFGVGGSAAFLLAGLLFPLPAFAVQVHAEPEGLYVHQMAHAFFAFSMGILIYWLRERRLTAHKGWRRLQYAALFFILWNVDTFINHHLEARGDLFEIATPGVFTAWISPNPGVEWVALVFYVTKMDHLLCVPAIVFLFSSLHHLLRSADGGRVEDEAS</sequence>
<keyword evidence="1" id="KW-0812">Transmembrane</keyword>
<protein>
    <submittedName>
        <fullName evidence="3">Uncharacterized protein</fullName>
    </submittedName>
</protein>
<reference evidence="3 4" key="1">
    <citation type="submission" date="2019-05" db="EMBL/GenBank/DDBJ databases">
        <title>The Complete Genome Sequence of the n-alkane-degrading Desulfoglaeba alkanexedens ALDC reveals multiple alkylsuccinate synthase gene clusters.</title>
        <authorList>
            <person name="Callaghan A.V."/>
            <person name="Davidova I.A."/>
            <person name="Duncan K.E."/>
            <person name="Morris B."/>
            <person name="McInerney M.J."/>
        </authorList>
    </citation>
    <scope>NUCLEOTIDE SEQUENCE [LARGE SCALE GENOMIC DNA]</scope>
    <source>
        <strain evidence="3 4">ALDC</strain>
    </source>
</reference>
<proteinExistence type="predicted"/>
<evidence type="ECO:0000313" key="4">
    <source>
        <dbReference type="Proteomes" id="UP000298602"/>
    </source>
</evidence>
<keyword evidence="2" id="KW-0732">Signal</keyword>
<dbReference type="EMBL" id="CP040098">
    <property type="protein sequence ID" value="QCQ22478.1"/>
    <property type="molecule type" value="Genomic_DNA"/>
</dbReference>
<dbReference type="Proteomes" id="UP000298602">
    <property type="component" value="Chromosome"/>
</dbReference>
<keyword evidence="1" id="KW-0472">Membrane</keyword>